<dbReference type="RefSeq" id="WP_036005593.1">
    <property type="nucleotide sequence ID" value="NZ_CP053586.1"/>
</dbReference>
<evidence type="ECO:0000256" key="3">
    <source>
        <dbReference type="HAMAP-Rule" id="MF_01077"/>
    </source>
</evidence>
<dbReference type="FunFam" id="3.30.300.70:FF:000001">
    <property type="entry name" value="Ribosome maturation factor RimP"/>
    <property type="match status" value="1"/>
</dbReference>
<organism evidence="6">
    <name type="scientific">Leptolyngbya sp. NK1-12</name>
    <dbReference type="NCBI Taxonomy" id="2547451"/>
    <lineage>
        <taxon>Bacteria</taxon>
        <taxon>Bacillati</taxon>
        <taxon>Cyanobacteriota</taxon>
        <taxon>Cyanophyceae</taxon>
        <taxon>Leptolyngbyales</taxon>
        <taxon>Leptolyngbyaceae</taxon>
        <taxon>Leptolyngbya group</taxon>
        <taxon>Leptolyngbya</taxon>
    </lineage>
</organism>
<evidence type="ECO:0000259" key="4">
    <source>
        <dbReference type="Pfam" id="PF02576"/>
    </source>
</evidence>
<comment type="similarity">
    <text evidence="3">Belongs to the RimP family.</text>
</comment>
<proteinExistence type="inferred from homology"/>
<dbReference type="InterPro" id="IPR028989">
    <property type="entry name" value="RimP_N"/>
</dbReference>
<dbReference type="GO" id="GO:0006412">
    <property type="term" value="P:translation"/>
    <property type="evidence" value="ECO:0007669"/>
    <property type="project" value="TreeGrafter"/>
</dbReference>
<dbReference type="CDD" id="cd01734">
    <property type="entry name" value="YlxS_C"/>
    <property type="match status" value="1"/>
</dbReference>
<dbReference type="PANTHER" id="PTHR33867:SF1">
    <property type="entry name" value="RIBOSOME MATURATION FACTOR RIMP"/>
    <property type="match status" value="1"/>
</dbReference>
<evidence type="ECO:0000313" key="6">
    <source>
        <dbReference type="EMBL" id="WNZ23890.1"/>
    </source>
</evidence>
<evidence type="ECO:0000259" key="5">
    <source>
        <dbReference type="Pfam" id="PF17384"/>
    </source>
</evidence>
<dbReference type="GO" id="GO:0005829">
    <property type="term" value="C:cytosol"/>
    <property type="evidence" value="ECO:0007669"/>
    <property type="project" value="TreeGrafter"/>
</dbReference>
<reference evidence="6" key="1">
    <citation type="submission" date="2020-05" db="EMBL/GenBank/DDBJ databases">
        <authorList>
            <person name="Zhu T."/>
            <person name="Keshari N."/>
            <person name="Lu X."/>
        </authorList>
    </citation>
    <scope>NUCLEOTIDE SEQUENCE</scope>
    <source>
        <strain evidence="6">NK1-12</strain>
    </source>
</reference>
<feature type="domain" description="Ribosome maturation factor RimP C-terminal" evidence="5">
    <location>
        <begin position="88"/>
        <end position="150"/>
    </location>
</feature>
<comment type="function">
    <text evidence="3">Required for maturation of 30S ribosomal subunits.</text>
</comment>
<evidence type="ECO:0000256" key="2">
    <source>
        <dbReference type="ARBA" id="ARBA00022517"/>
    </source>
</evidence>
<evidence type="ECO:0000256" key="1">
    <source>
        <dbReference type="ARBA" id="ARBA00022490"/>
    </source>
</evidence>
<dbReference type="Pfam" id="PF02576">
    <property type="entry name" value="RimP_N"/>
    <property type="match status" value="1"/>
</dbReference>
<dbReference type="Pfam" id="PF17384">
    <property type="entry name" value="DUF150_C"/>
    <property type="match status" value="1"/>
</dbReference>
<dbReference type="SUPFAM" id="SSF75420">
    <property type="entry name" value="YhbC-like, N-terminal domain"/>
    <property type="match status" value="1"/>
</dbReference>
<name>A0AA96WF16_9CYAN</name>
<keyword evidence="1 3" id="KW-0963">Cytoplasm</keyword>
<gene>
    <name evidence="3 6" type="primary">rimP</name>
    <name evidence="6" type="ORF">HJG54_14175</name>
</gene>
<feature type="domain" description="Ribosome maturation factor RimP N-terminal" evidence="4">
    <location>
        <begin position="13"/>
        <end position="84"/>
    </location>
</feature>
<comment type="subcellular location">
    <subcellularLocation>
        <location evidence="3">Cytoplasm</location>
    </subcellularLocation>
</comment>
<dbReference type="HAMAP" id="MF_01077">
    <property type="entry name" value="RimP"/>
    <property type="match status" value="1"/>
</dbReference>
<dbReference type="InterPro" id="IPR036847">
    <property type="entry name" value="RimP_C_sf"/>
</dbReference>
<dbReference type="InterPro" id="IPR003728">
    <property type="entry name" value="Ribosome_maturation_RimP"/>
</dbReference>
<keyword evidence="2 3" id="KW-0690">Ribosome biogenesis</keyword>
<protein>
    <recommendedName>
        <fullName evidence="3">Ribosome maturation factor RimP</fullName>
    </recommendedName>
</protein>
<dbReference type="InterPro" id="IPR028998">
    <property type="entry name" value="RimP_C"/>
</dbReference>
<dbReference type="NCBIfam" id="NF000935">
    <property type="entry name" value="PRK00092.3-3"/>
    <property type="match status" value="1"/>
</dbReference>
<dbReference type="PANTHER" id="PTHR33867">
    <property type="entry name" value="RIBOSOME MATURATION FACTOR RIMP"/>
    <property type="match status" value="1"/>
</dbReference>
<dbReference type="AlphaFoldDB" id="A0AA96WF16"/>
<dbReference type="Gene3D" id="3.30.300.70">
    <property type="entry name" value="RimP-like superfamily, N-terminal"/>
    <property type="match status" value="1"/>
</dbReference>
<dbReference type="InterPro" id="IPR035956">
    <property type="entry name" value="RimP_N_sf"/>
</dbReference>
<dbReference type="Gene3D" id="2.30.30.180">
    <property type="entry name" value="Ribosome maturation factor RimP, C-terminal domain"/>
    <property type="match status" value="1"/>
</dbReference>
<accession>A0AA96WF16</accession>
<dbReference type="EMBL" id="CP053586">
    <property type="protein sequence ID" value="WNZ23890.1"/>
    <property type="molecule type" value="Genomic_DNA"/>
</dbReference>
<dbReference type="SUPFAM" id="SSF74942">
    <property type="entry name" value="YhbC-like, C-terminal domain"/>
    <property type="match status" value="1"/>
</dbReference>
<sequence length="153" mass="16826">MTHPLIPQVIELATPVANALGLDVVGAVFHTNQHPPVLRVDIRNLEQDTSLDDCERMSRALEAALDAADVIPDAYVLEISSPGISRSLTTDREFISFKGFPVVVMTSAPHDGQTTWTGQLLRRDETALYLSQKGRSIAIPRQLITKVQLVERA</sequence>
<dbReference type="GO" id="GO:0000028">
    <property type="term" value="P:ribosomal small subunit assembly"/>
    <property type="evidence" value="ECO:0007669"/>
    <property type="project" value="TreeGrafter"/>
</dbReference>